<protein>
    <submittedName>
        <fullName evidence="1">Uncharacterized protein</fullName>
    </submittedName>
</protein>
<accession>A0ABX1HRJ5</accession>
<comment type="caution">
    <text evidence="1">The sequence shown here is derived from an EMBL/GenBank/DDBJ whole genome shotgun (WGS) entry which is preliminary data.</text>
</comment>
<name>A0ABX1HRJ5_9BACT</name>
<proteinExistence type="predicted"/>
<dbReference type="EMBL" id="JAAVTK010000031">
    <property type="protein sequence ID" value="NKI92057.1"/>
    <property type="molecule type" value="Genomic_DNA"/>
</dbReference>
<dbReference type="Proteomes" id="UP000717634">
    <property type="component" value="Unassembled WGS sequence"/>
</dbReference>
<keyword evidence="2" id="KW-1185">Reference proteome</keyword>
<gene>
    <name evidence="1" type="ORF">HBN54_004681</name>
</gene>
<evidence type="ECO:0000313" key="2">
    <source>
        <dbReference type="Proteomes" id="UP000717634"/>
    </source>
</evidence>
<evidence type="ECO:0000313" key="1">
    <source>
        <dbReference type="EMBL" id="NKI92057.1"/>
    </source>
</evidence>
<sequence length="31" mass="3366">MGKQFGWNEADSQSWPVILVVTNGSVSVLES</sequence>
<organism evidence="1 2">
    <name type="scientific">Hymenobacter artigasi</name>
    <dbReference type="NCBI Taxonomy" id="2719616"/>
    <lineage>
        <taxon>Bacteria</taxon>
        <taxon>Pseudomonadati</taxon>
        <taxon>Bacteroidota</taxon>
        <taxon>Cytophagia</taxon>
        <taxon>Cytophagales</taxon>
        <taxon>Hymenobacteraceae</taxon>
        <taxon>Hymenobacter</taxon>
    </lineage>
</organism>
<reference evidence="1 2" key="1">
    <citation type="submission" date="2020-03" db="EMBL/GenBank/DDBJ databases">
        <title>Genomic Encyclopedia of Type Strains, Phase IV (KMG-V): Genome sequencing to study the core and pangenomes of soil and plant-associated prokaryotes.</title>
        <authorList>
            <person name="Whitman W."/>
        </authorList>
    </citation>
    <scope>NUCLEOTIDE SEQUENCE [LARGE SCALE GENOMIC DNA]</scope>
    <source>
        <strain evidence="1 2">1B</strain>
    </source>
</reference>